<name>A4BIA6_9GAMM</name>
<keyword evidence="2" id="KW-1185">Reference proteome</keyword>
<protein>
    <submittedName>
        <fullName evidence="1">Uncharacterized protein</fullName>
    </submittedName>
</protein>
<dbReference type="STRING" id="314283.MED297_00455"/>
<dbReference type="HOGENOM" id="CLU_150030_0_0_6"/>
<evidence type="ECO:0000313" key="2">
    <source>
        <dbReference type="Proteomes" id="UP000005953"/>
    </source>
</evidence>
<dbReference type="Proteomes" id="UP000005953">
    <property type="component" value="Unassembled WGS sequence"/>
</dbReference>
<dbReference type="OrthoDB" id="5740331at2"/>
<dbReference type="EMBL" id="AAOE01000025">
    <property type="protein sequence ID" value="EAR08113.1"/>
    <property type="molecule type" value="Genomic_DNA"/>
</dbReference>
<dbReference type="RefSeq" id="WP_008046364.1">
    <property type="nucleotide sequence ID" value="NZ_CH724153.1"/>
</dbReference>
<sequence length="119" mass="13513">MDLFIFAEHDELLDIADLLYDDIAKWAEPKTTITAIYRSEETEDPPVADRDVDVGIEFSITKPEKLKGTLNALQQMAKTHKCDFVVGVKEAGKYQNVCYFGNEEGRPDLYEISAYLGFE</sequence>
<accession>A4BIA6</accession>
<gene>
    <name evidence="1" type="ORF">MED297_00455</name>
</gene>
<proteinExistence type="predicted"/>
<organism evidence="1 2">
    <name type="scientific">Reinekea blandensis MED297</name>
    <dbReference type="NCBI Taxonomy" id="314283"/>
    <lineage>
        <taxon>Bacteria</taxon>
        <taxon>Pseudomonadati</taxon>
        <taxon>Pseudomonadota</taxon>
        <taxon>Gammaproteobacteria</taxon>
        <taxon>Oceanospirillales</taxon>
        <taxon>Saccharospirillaceae</taxon>
        <taxon>Reinekea</taxon>
    </lineage>
</organism>
<dbReference type="AlphaFoldDB" id="A4BIA6"/>
<comment type="caution">
    <text evidence="1">The sequence shown here is derived from an EMBL/GenBank/DDBJ whole genome shotgun (WGS) entry which is preliminary data.</text>
</comment>
<evidence type="ECO:0000313" key="1">
    <source>
        <dbReference type="EMBL" id="EAR08113.1"/>
    </source>
</evidence>
<reference evidence="1 2" key="1">
    <citation type="submission" date="2006-02" db="EMBL/GenBank/DDBJ databases">
        <authorList>
            <person name="Pinhassi J."/>
            <person name="Pedros-Alio C."/>
            <person name="Ferriera S."/>
            <person name="Johnson J."/>
            <person name="Kravitz S."/>
            <person name="Halpern A."/>
            <person name="Remington K."/>
            <person name="Beeson K."/>
            <person name="Tran B."/>
            <person name="Rogers Y.-H."/>
            <person name="Friedman R."/>
            <person name="Venter J.C."/>
        </authorList>
    </citation>
    <scope>NUCLEOTIDE SEQUENCE [LARGE SCALE GENOMIC DNA]</scope>
    <source>
        <strain evidence="1 2">MED297</strain>
    </source>
</reference>